<dbReference type="SUPFAM" id="SSF101821">
    <property type="entry name" value="Aminopeptidase/glucanase lid domain"/>
    <property type="match status" value="1"/>
</dbReference>
<comment type="caution">
    <text evidence="10">The sequence shown here is derived from an EMBL/GenBank/DDBJ whole genome shotgun (WGS) entry which is preliminary data.</text>
</comment>
<dbReference type="GO" id="GO:0008270">
    <property type="term" value="F:zinc ion binding"/>
    <property type="evidence" value="ECO:0007669"/>
    <property type="project" value="InterPro"/>
</dbReference>
<keyword evidence="7 9" id="KW-0862">Zinc</keyword>
<dbReference type="STRING" id="56484.A0A1Y2ETD4"/>
<evidence type="ECO:0000256" key="2">
    <source>
        <dbReference type="ARBA" id="ARBA00008290"/>
    </source>
</evidence>
<evidence type="ECO:0000313" key="10">
    <source>
        <dbReference type="EMBL" id="ORY74822.1"/>
    </source>
</evidence>
<comment type="cofactor">
    <cofactor evidence="1">
        <name>Zn(2+)</name>
        <dbReference type="ChEBI" id="CHEBI:29105"/>
    </cofactor>
</comment>
<dbReference type="Pfam" id="PF02127">
    <property type="entry name" value="Peptidase_M18"/>
    <property type="match status" value="1"/>
</dbReference>
<dbReference type="InterPro" id="IPR023358">
    <property type="entry name" value="Peptidase_M18_dom2"/>
</dbReference>
<evidence type="ECO:0000256" key="5">
    <source>
        <dbReference type="ARBA" id="ARBA00022723"/>
    </source>
</evidence>
<keyword evidence="11" id="KW-1185">Reference proteome</keyword>
<dbReference type="GO" id="GO:0000324">
    <property type="term" value="C:fungal-type vacuole"/>
    <property type="evidence" value="ECO:0007669"/>
    <property type="project" value="TreeGrafter"/>
</dbReference>
<evidence type="ECO:0000256" key="9">
    <source>
        <dbReference type="RuleBase" id="RU004386"/>
    </source>
</evidence>
<dbReference type="PANTHER" id="PTHR28570:SF4">
    <property type="entry name" value="VACUOLAR AMINOPEPTIDASE 1"/>
    <property type="match status" value="1"/>
</dbReference>
<keyword evidence="6 9" id="KW-0378">Hydrolase</keyword>
<evidence type="ECO:0000256" key="6">
    <source>
        <dbReference type="ARBA" id="ARBA00022801"/>
    </source>
</evidence>
<dbReference type="InterPro" id="IPR001948">
    <property type="entry name" value="Peptidase_M18"/>
</dbReference>
<dbReference type="FunFam" id="2.30.250.10:FF:000001">
    <property type="entry name" value="Aspartyl aminopeptidase 1"/>
    <property type="match status" value="1"/>
</dbReference>
<name>A0A1Y2ETD4_PROLT</name>
<dbReference type="EMBL" id="MCFI01000028">
    <property type="protein sequence ID" value="ORY74822.1"/>
    <property type="molecule type" value="Genomic_DNA"/>
</dbReference>
<dbReference type="RefSeq" id="XP_040722128.1">
    <property type="nucleotide sequence ID" value="XM_040872113.1"/>
</dbReference>
<dbReference type="Gene3D" id="2.30.250.10">
    <property type="entry name" value="Aminopeptidase i, Domain 2"/>
    <property type="match status" value="1"/>
</dbReference>
<evidence type="ECO:0000256" key="3">
    <source>
        <dbReference type="ARBA" id="ARBA00022438"/>
    </source>
</evidence>
<evidence type="ECO:0000256" key="4">
    <source>
        <dbReference type="ARBA" id="ARBA00022670"/>
    </source>
</evidence>
<evidence type="ECO:0000256" key="1">
    <source>
        <dbReference type="ARBA" id="ARBA00001947"/>
    </source>
</evidence>
<dbReference type="PRINTS" id="PR00932">
    <property type="entry name" value="AMINO1PTASE"/>
</dbReference>
<dbReference type="Gene3D" id="3.40.630.10">
    <property type="entry name" value="Zn peptidases"/>
    <property type="match status" value="1"/>
</dbReference>
<gene>
    <name evidence="10" type="ORF">BCR37DRAFT_406737</name>
</gene>
<comment type="similarity">
    <text evidence="2 9">Belongs to the peptidase M18 family.</text>
</comment>
<proteinExistence type="inferred from homology"/>
<evidence type="ECO:0000313" key="11">
    <source>
        <dbReference type="Proteomes" id="UP000193685"/>
    </source>
</evidence>
<dbReference type="GeneID" id="63788712"/>
<organism evidence="10 11">
    <name type="scientific">Protomyces lactucae-debilis</name>
    <dbReference type="NCBI Taxonomy" id="2754530"/>
    <lineage>
        <taxon>Eukaryota</taxon>
        <taxon>Fungi</taxon>
        <taxon>Dikarya</taxon>
        <taxon>Ascomycota</taxon>
        <taxon>Taphrinomycotina</taxon>
        <taxon>Taphrinomycetes</taxon>
        <taxon>Taphrinales</taxon>
        <taxon>Protomycetaceae</taxon>
        <taxon>Protomyces</taxon>
    </lineage>
</organism>
<reference evidence="10 11" key="1">
    <citation type="submission" date="2016-07" db="EMBL/GenBank/DDBJ databases">
        <title>Pervasive Adenine N6-methylation of Active Genes in Fungi.</title>
        <authorList>
            <consortium name="DOE Joint Genome Institute"/>
            <person name="Mondo S.J."/>
            <person name="Dannebaum R.O."/>
            <person name="Kuo R.C."/>
            <person name="Labutti K."/>
            <person name="Haridas S."/>
            <person name="Kuo A."/>
            <person name="Salamov A."/>
            <person name="Ahrendt S.R."/>
            <person name="Lipzen A."/>
            <person name="Sullivan W."/>
            <person name="Andreopoulos W.B."/>
            <person name="Clum A."/>
            <person name="Lindquist E."/>
            <person name="Daum C."/>
            <person name="Ramamoorthy G.K."/>
            <person name="Gryganskyi A."/>
            <person name="Culley D."/>
            <person name="Magnuson J.K."/>
            <person name="James T.Y."/>
            <person name="O'Malley M.A."/>
            <person name="Stajich J.E."/>
            <person name="Spatafora J.W."/>
            <person name="Visel A."/>
            <person name="Grigoriev I.V."/>
        </authorList>
    </citation>
    <scope>NUCLEOTIDE SEQUENCE [LARGE SCALE GENOMIC DNA]</scope>
    <source>
        <strain evidence="10 11">12-1054</strain>
    </source>
</reference>
<keyword evidence="4 9" id="KW-0645">Protease</keyword>
<dbReference type="OrthoDB" id="9880441at2759"/>
<dbReference type="PANTHER" id="PTHR28570">
    <property type="entry name" value="ASPARTYL AMINOPEPTIDASE"/>
    <property type="match status" value="1"/>
</dbReference>
<dbReference type="SUPFAM" id="SSF53187">
    <property type="entry name" value="Zn-dependent exopeptidases"/>
    <property type="match status" value="1"/>
</dbReference>
<evidence type="ECO:0000256" key="8">
    <source>
        <dbReference type="ARBA" id="ARBA00023049"/>
    </source>
</evidence>
<keyword evidence="5 9" id="KW-0479">Metal-binding</keyword>
<dbReference type="GO" id="GO:0070006">
    <property type="term" value="F:metalloaminopeptidase activity"/>
    <property type="evidence" value="ECO:0007669"/>
    <property type="project" value="TreeGrafter"/>
</dbReference>
<dbReference type="Proteomes" id="UP000193685">
    <property type="component" value="Unassembled WGS sequence"/>
</dbReference>
<protein>
    <submittedName>
        <fullName evidence="10">Peptidase M18 aminopeptidase I</fullName>
    </submittedName>
</protein>
<evidence type="ECO:0000256" key="7">
    <source>
        <dbReference type="ARBA" id="ARBA00022833"/>
    </source>
</evidence>
<accession>A0A1Y2ETD4</accession>
<keyword evidence="8 9" id="KW-0482">Metalloprotease</keyword>
<keyword evidence="3 9" id="KW-0031">Aminopeptidase</keyword>
<dbReference type="GO" id="GO:0006508">
    <property type="term" value="P:proteolysis"/>
    <property type="evidence" value="ECO:0007669"/>
    <property type="project" value="UniProtKB-KW"/>
</dbReference>
<dbReference type="AlphaFoldDB" id="A0A1Y2ETD4"/>
<sequence>MPGTRSMSAEDLRRHADGFVDFINASPTHYHAVRQLTADLTAAGFQRLSECRDWSTSIRQGGKYYVTRNGTSVVAFVVGGAYTLPGPIAMVATHVDNIKWTVKPISKQVSLGYELLKVAPYGVGGGAVPLTWFDRDLGLAGRVFVRSADGKVVSRLVRLPFALAKIPSLAEHFGAPADPPFDKETQMIPVMGLSNDPYFDGQDQCDTPQLLKPQQNHSTRLLKVLAQELNISADAIVDFDLELFDHQPATRLGLDGELLSVPRCDDKLCTYAAHSALRSLSTEWIAQSPQISMAATFDNEEIGSETRSGAASNFAKLVIQRILSALSPGYSPDDLFGATMAQSFLVSADVEHAVNPNFADAYGLKPRLSTGPVLCFDAQGNVTTTAFGSSLMQDIAARCGSTLQLSQIRNGQPSGGTIGPMLSTALGVRAVDLGIPQLAMHSIRATTGADDPGLGVCLYQGFFEHFASASRNLFEEEDESD</sequence>